<sequence>MKKINLFPITNVDELVYPDELGSRNLTSPAAEFFTDFRLDDPEVIDDSVSALQARQMMRATHVRTKLVVDDAGHFIGVVGVDDLFDQSILTRAANQGQSRNEVTVADLMTPKRKMTALHLSDVNKCSVGDIIELLTANSRKHCLVLDEDTHQICGVFSASDIGQRLHQSIAIQGPTGLGQALSAVS</sequence>
<keyword evidence="4" id="KW-1185">Reference proteome</keyword>
<dbReference type="Pfam" id="PF00571">
    <property type="entry name" value="CBS"/>
    <property type="match status" value="1"/>
</dbReference>
<dbReference type="InterPro" id="IPR000644">
    <property type="entry name" value="CBS_dom"/>
</dbReference>
<evidence type="ECO:0000259" key="2">
    <source>
        <dbReference type="PROSITE" id="PS51371"/>
    </source>
</evidence>
<dbReference type="Gene3D" id="3.10.580.10">
    <property type="entry name" value="CBS-domain"/>
    <property type="match status" value="1"/>
</dbReference>
<dbReference type="SUPFAM" id="SSF54631">
    <property type="entry name" value="CBS-domain pair"/>
    <property type="match status" value="1"/>
</dbReference>
<accession>A0ABQ0A086</accession>
<dbReference type="EMBL" id="BAABWH010000004">
    <property type="protein sequence ID" value="GAA6145799.1"/>
    <property type="molecule type" value="Genomic_DNA"/>
</dbReference>
<dbReference type="InterPro" id="IPR046342">
    <property type="entry name" value="CBS_dom_sf"/>
</dbReference>
<reference evidence="3 4" key="1">
    <citation type="submission" date="2024-04" db="EMBL/GenBank/DDBJ databases">
        <title>Draft genome sequence of Thalassolituus maritimus NBRC 116585.</title>
        <authorList>
            <person name="Miyakawa T."/>
            <person name="Kusuya Y."/>
            <person name="Miura T."/>
        </authorList>
    </citation>
    <scope>NUCLEOTIDE SEQUENCE [LARGE SCALE GENOMIC DNA]</scope>
    <source>
        <strain evidence="3 4">5NW40-0001</strain>
    </source>
</reference>
<keyword evidence="1" id="KW-0129">CBS domain</keyword>
<comment type="caution">
    <text evidence="3">The sequence shown here is derived from an EMBL/GenBank/DDBJ whole genome shotgun (WGS) entry which is preliminary data.</text>
</comment>
<evidence type="ECO:0000256" key="1">
    <source>
        <dbReference type="PROSITE-ProRule" id="PRU00703"/>
    </source>
</evidence>
<name>A0ABQ0A086_9GAMM</name>
<feature type="domain" description="CBS" evidence="2">
    <location>
        <begin position="109"/>
        <end position="172"/>
    </location>
</feature>
<protein>
    <recommendedName>
        <fullName evidence="2">CBS domain-containing protein</fullName>
    </recommendedName>
</protein>
<dbReference type="RefSeq" id="WP_353294883.1">
    <property type="nucleotide sequence ID" value="NZ_BAABWH010000004.1"/>
</dbReference>
<dbReference type="Proteomes" id="UP001481413">
    <property type="component" value="Unassembled WGS sequence"/>
</dbReference>
<proteinExistence type="predicted"/>
<evidence type="ECO:0000313" key="3">
    <source>
        <dbReference type="EMBL" id="GAA6145799.1"/>
    </source>
</evidence>
<gene>
    <name evidence="3" type="ORF">NBRC116585_19170</name>
</gene>
<evidence type="ECO:0000313" key="4">
    <source>
        <dbReference type="Proteomes" id="UP001481413"/>
    </source>
</evidence>
<organism evidence="3 4">
    <name type="scientific">Thalassolituus maritimus</name>
    <dbReference type="NCBI Taxonomy" id="484498"/>
    <lineage>
        <taxon>Bacteria</taxon>
        <taxon>Pseudomonadati</taxon>
        <taxon>Pseudomonadota</taxon>
        <taxon>Gammaproteobacteria</taxon>
        <taxon>Oceanospirillales</taxon>
        <taxon>Oceanospirillaceae</taxon>
        <taxon>Thalassolituus</taxon>
    </lineage>
</organism>
<dbReference type="PROSITE" id="PS51371">
    <property type="entry name" value="CBS"/>
    <property type="match status" value="1"/>
</dbReference>